<protein>
    <submittedName>
        <fullName evidence="1">Uncharacterized protein</fullName>
    </submittedName>
</protein>
<proteinExistence type="predicted"/>
<evidence type="ECO:0000313" key="2">
    <source>
        <dbReference type="Proteomes" id="UP000026962"/>
    </source>
</evidence>
<dbReference type="InterPro" id="IPR021470">
    <property type="entry name" value="DUF3123"/>
</dbReference>
<reference evidence="1" key="1">
    <citation type="submission" date="2015-04" db="UniProtKB">
        <authorList>
            <consortium name="EnsemblPlants"/>
        </authorList>
    </citation>
    <scope>IDENTIFICATION</scope>
</reference>
<dbReference type="HOGENOM" id="CLU_132438_0_0_1"/>
<dbReference type="Gramene" id="OPUNC03G24120.1">
    <property type="protein sequence ID" value="OPUNC03G24120.1"/>
    <property type="gene ID" value="OPUNC03G24120"/>
</dbReference>
<organism evidence="1">
    <name type="scientific">Oryza punctata</name>
    <name type="common">Red rice</name>
    <dbReference type="NCBI Taxonomy" id="4537"/>
    <lineage>
        <taxon>Eukaryota</taxon>
        <taxon>Viridiplantae</taxon>
        <taxon>Streptophyta</taxon>
        <taxon>Embryophyta</taxon>
        <taxon>Tracheophyta</taxon>
        <taxon>Spermatophyta</taxon>
        <taxon>Magnoliopsida</taxon>
        <taxon>Liliopsida</taxon>
        <taxon>Poales</taxon>
        <taxon>Poaceae</taxon>
        <taxon>BOP clade</taxon>
        <taxon>Oryzoideae</taxon>
        <taxon>Oryzeae</taxon>
        <taxon>Oryzinae</taxon>
        <taxon>Oryza</taxon>
    </lineage>
</organism>
<keyword evidence="2" id="KW-1185">Reference proteome</keyword>
<evidence type="ECO:0000313" key="1">
    <source>
        <dbReference type="EnsemblPlants" id="OPUNC03G24120.1"/>
    </source>
</evidence>
<dbReference type="AlphaFoldDB" id="A0A0E0KGF1"/>
<dbReference type="Proteomes" id="UP000026962">
    <property type="component" value="Chromosome 3"/>
</dbReference>
<sequence length="169" mass="18252">MLVYMVPYRRSSSYSFVSTRNIHHERDLYDSSKKKLAVTAKSEVIAKKRSPPSRSTSEKITAGKTVSLVLWLSTVVVSATEEGYLTIVYKGDFQLPEATVRVTRKETKKMTPVAVSPALASTASSAPATANNTFAAAARPSGNNAALAPRPTTAGKSVVVLKRIYPEAF</sequence>
<dbReference type="Pfam" id="PF11321">
    <property type="entry name" value="DUF3123"/>
    <property type="match status" value="1"/>
</dbReference>
<name>A0A0E0KGF1_ORYPU</name>
<reference evidence="1" key="2">
    <citation type="submission" date="2018-05" db="EMBL/GenBank/DDBJ databases">
        <title>OpunRS2 (Oryza punctata Reference Sequence Version 2).</title>
        <authorList>
            <person name="Zhang J."/>
            <person name="Kudrna D."/>
            <person name="Lee S."/>
            <person name="Talag J."/>
            <person name="Welchert J."/>
            <person name="Wing R.A."/>
        </authorList>
    </citation>
    <scope>NUCLEOTIDE SEQUENCE [LARGE SCALE GENOMIC DNA]</scope>
</reference>
<dbReference type="EnsemblPlants" id="OPUNC03G24120.1">
    <property type="protein sequence ID" value="OPUNC03G24120.1"/>
    <property type="gene ID" value="OPUNC03G24120"/>
</dbReference>
<accession>A0A0E0KGF1</accession>
<dbReference type="OMA" id="RNIHHER"/>